<protein>
    <submittedName>
        <fullName evidence="2">Uncharacterized protein</fullName>
    </submittedName>
</protein>
<evidence type="ECO:0000256" key="1">
    <source>
        <dbReference type="SAM" id="SignalP"/>
    </source>
</evidence>
<feature type="chain" id="PRO_5004086446" evidence="1">
    <location>
        <begin position="25"/>
        <end position="217"/>
    </location>
</feature>
<feature type="signal peptide" evidence="1">
    <location>
        <begin position="1"/>
        <end position="24"/>
    </location>
</feature>
<proteinExistence type="predicted"/>
<dbReference type="HOGENOM" id="CLU_1120024_0_0_1"/>
<dbReference type="OrthoDB" id="3558385at2759"/>
<dbReference type="Proteomes" id="UP000012045">
    <property type="component" value="Unassembled WGS sequence"/>
</dbReference>
<keyword evidence="1" id="KW-0732">Signal</keyword>
<dbReference type="EMBL" id="KB707764">
    <property type="protein sequence ID" value="EMR88934.1"/>
    <property type="molecule type" value="Genomic_DNA"/>
</dbReference>
<evidence type="ECO:0000313" key="2">
    <source>
        <dbReference type="EMBL" id="EMR88934.1"/>
    </source>
</evidence>
<sequence length="217" mass="24208">MALLIHYPSRLIHLIFIFTTLQSAEWPRLSPTPHFFDRPILFKIISKLRSVFSHGTNPASQIHCKSPPVSPNLPTGSGNISNFPVPTSLDLKSSYTTGPLSSFTPRPLPPIPHHLAAANAAGYSFIAAYPNHPLAEFAAEEVQTAVDERALVLCQKDKLREKMLVSHLKRFLHDTGTGKEAVKGKKWVKSQEKGVVSEYKKICAKLGERPEVSRWFF</sequence>
<dbReference type="AlphaFoldDB" id="M7U5H9"/>
<evidence type="ECO:0000313" key="3">
    <source>
        <dbReference type="Proteomes" id="UP000012045"/>
    </source>
</evidence>
<organism evidence="2 3">
    <name type="scientific">Botryotinia fuckeliana (strain BcDW1)</name>
    <name type="common">Noble rot fungus</name>
    <name type="synonym">Botrytis cinerea</name>
    <dbReference type="NCBI Taxonomy" id="1290391"/>
    <lineage>
        <taxon>Eukaryota</taxon>
        <taxon>Fungi</taxon>
        <taxon>Dikarya</taxon>
        <taxon>Ascomycota</taxon>
        <taxon>Pezizomycotina</taxon>
        <taxon>Leotiomycetes</taxon>
        <taxon>Helotiales</taxon>
        <taxon>Sclerotiniaceae</taxon>
        <taxon>Botrytis</taxon>
    </lineage>
</organism>
<reference evidence="3" key="1">
    <citation type="journal article" date="2013" name="Genome Announc.">
        <title>Draft genome sequence of Botrytis cinerea BcDW1, inoculum for noble rot of grape berries.</title>
        <authorList>
            <person name="Blanco-Ulate B."/>
            <person name="Allen G."/>
            <person name="Powell A.L."/>
            <person name="Cantu D."/>
        </authorList>
    </citation>
    <scope>NUCLEOTIDE SEQUENCE [LARGE SCALE GENOMIC DNA]</scope>
    <source>
        <strain evidence="3">BcDW1</strain>
    </source>
</reference>
<gene>
    <name evidence="2" type="ORF">BcDW1_2420</name>
</gene>
<accession>M7U5H9</accession>
<name>M7U5H9_BOTF1</name>